<evidence type="ECO:0000256" key="2">
    <source>
        <dbReference type="ARBA" id="ARBA00022966"/>
    </source>
</evidence>
<dbReference type="Pfam" id="PF07677">
    <property type="entry name" value="A2M_recep"/>
    <property type="match status" value="1"/>
</dbReference>
<keyword evidence="3" id="KW-1015">Disulfide bond</keyword>
<dbReference type="SMART" id="SM01360">
    <property type="entry name" value="A2M"/>
    <property type="match status" value="1"/>
</dbReference>
<reference evidence="9" key="1">
    <citation type="submission" date="2021-12" db="EMBL/GenBank/DDBJ databases">
        <authorList>
            <person name="King R."/>
        </authorList>
    </citation>
    <scope>NUCLEOTIDE SEQUENCE</scope>
</reference>
<evidence type="ECO:0000259" key="8">
    <source>
        <dbReference type="SMART" id="SM01361"/>
    </source>
</evidence>
<dbReference type="EMBL" id="LR824015">
    <property type="protein sequence ID" value="CAH0583182.1"/>
    <property type="molecule type" value="Genomic_DNA"/>
</dbReference>
<evidence type="ECO:0000256" key="5">
    <source>
        <dbReference type="SAM" id="SignalP"/>
    </source>
</evidence>
<evidence type="ECO:0000313" key="9">
    <source>
        <dbReference type="EMBL" id="CAH0583182.1"/>
    </source>
</evidence>
<dbReference type="InterPro" id="IPR011626">
    <property type="entry name" value="Alpha-macroglobulin_TED"/>
</dbReference>
<dbReference type="Pfam" id="PF00207">
    <property type="entry name" value="A2M"/>
    <property type="match status" value="1"/>
</dbReference>
<dbReference type="InterPro" id="IPR011625">
    <property type="entry name" value="A2M_N_BRD"/>
</dbReference>
<feature type="domain" description="Alpha-macroglobulin receptor-binding" evidence="8">
    <location>
        <begin position="1367"/>
        <end position="1456"/>
    </location>
</feature>
<protein>
    <recommendedName>
        <fullName evidence="11">C3 and PZP-like alpha-2-macroglobulin domain-containing protein 8</fullName>
    </recommendedName>
</protein>
<dbReference type="SMART" id="SM01359">
    <property type="entry name" value="A2M_N_2"/>
    <property type="match status" value="1"/>
</dbReference>
<dbReference type="InterPro" id="IPR002890">
    <property type="entry name" value="MG2"/>
</dbReference>
<name>A0A9P0BMY1_CHRIL</name>
<evidence type="ECO:0000256" key="3">
    <source>
        <dbReference type="ARBA" id="ARBA00023157"/>
    </source>
</evidence>
<dbReference type="Pfam" id="PF07678">
    <property type="entry name" value="TED_complement"/>
    <property type="match status" value="1"/>
</dbReference>
<dbReference type="InterPro" id="IPR008930">
    <property type="entry name" value="Terpenoid_cyclase/PrenylTrfase"/>
</dbReference>
<dbReference type="SUPFAM" id="SSF48239">
    <property type="entry name" value="Terpenoid cyclases/Protein prenyltransferases"/>
    <property type="match status" value="1"/>
</dbReference>
<evidence type="ECO:0000313" key="10">
    <source>
        <dbReference type="Proteomes" id="UP001154114"/>
    </source>
</evidence>
<evidence type="ECO:0000256" key="1">
    <source>
        <dbReference type="ARBA" id="ARBA00022729"/>
    </source>
</evidence>
<sequence>MRGMAAFVVLALHLAVASAGKCTTGFSVVAPEVAVPGKTTAILVTLHGRAGDETLDPLNVTVRLETQDEDNDVKLLTSASQMITGYGIIPLKIPSSPATHCTLHTTVGCVGNDECTAKSHSIIRLLGPVRDVIVRPARHHYRPGETITFWILALDHDLRLVRGELAYVALSDPAGTKVTIWDQLSMDEGVRKLSASLATGARSGTWRIEARCGGGSARVDITVGTGVGSTAPAAPAAEQHYVELRFADSMRRRYKPGLPFVGRVEAMSTEKRVRVRVKLYDDKTDIYSQDIDMSTGEGGFIVPTVMADAPYVNLQAELVAVEGKEIETHYVLARERIRRWNSTSKCYLLVENLPTPLQAGGIASASVWSSCGCRQRLLAAVTSGGRAVHWAAVPAPANDSDLCRFNYTFPVTADMAPVSSLLVYYVTEGGEPVSDVASFHVRLLHKEVAVAIEERRWWYPRAALQLRVLAPPDSTMCLIGARAPPDARFDPHQTTPEHEEQPGPEFVSAGVSLFVGGGTCGGGVLYRQRTAPAPHAPAHLVPPASHDRLWMWKCFNYTNQLSIDGVTISAPSEAGRWSLWALSLSNHGLRFSAPRTINVFRPIQLDFSLPPALKVGETVEVDVKITNNINNCMDVTALLALSAGAAFASTGALYVTERLRLGPRGGTQLVVRVAVNTPGRKNITVEVTGYSADNCSVSYTSFNNETLVGSVIRSASVLVLPEGLHRTDTQSAYFCANEHLAVSSRGSWEWQWVAAPRNRAGLVLELRAQGAAHVALSSIREPSDDMYRVVFERTRVWIAKGKHGYDVHLASAEQTESDEDCSGADSWCAWWVWWEGGRLSVGRGAAPSERRLLVWPLAPDMRIKFVGFSALWGDKADFRIWNFNEEAGFSQVLELGLPRGVVPGSASGTLLVSGGLHLPLYSLQTDSTDQWAEVWRDSQLSAASASLAPLLALEHIPHLVDDVERERILRKLPEQVQVLLSFRKSDNSFSDHPGMSSHLSTIKILEILTKIQSYYPVDPDLLQNIKKWIQTRQNDDGSFTPLAADKEVDYYPVDITKSNGTKEVDVNEYYYYDKDGNMTQEEIDWERRVEVTAETLVALLEVGVENQIDADVAKKSQSYLEHNLHNLTSPAALAATVLALVLARSPIVPEALVILRNASTTEEGEFGWPAPRKDAADWLLEETSRNIKTTSYEAVTMEQYVAGVRVLLAACARGALAEGEAAARFLYYRASTLQRHPSLAYSATKAAAQYAALAHDRHRALTVSLATAGMELTDTLELRARTPPRPLQLPGLPTKVFVYATGAGCATVQGTITYSTYTPKPENALLNIQAAIIEEIRPERSSIEDLQGNLPTLIIKTCFKWKGKERSGILRLESSLFSGYELHSVNPVVLDGATFADLHYGSRGESVWFVFANISSTCPVCVTYEVRSKFVITSLRPAFAKIYPSTRPDLAVETFFHARPGSPLLRGITDDDFITWFDKTELASLKTSANIDNICECGRICSRDYEFRKNYDEHTEGTTESAETTTLLETSTVTTAEPSTTAETSTVTTAEPSTTEETSTVTTVEPTTTKNTVVISTVTTESSTSPSTTEESTSTTQDSSTVDANTEILENTTTVKIERIVEPIIIPAVTYIHKYTVNKDVKNDIGILDPKTNGDLIIQTIATVPKKDDIKKKHFPRRKGTLKATYGNKHDKFFYLVKQLASTMRIPTDNQSEPINLGKNLTTETANVVADVLRKNDKKITSVEKIVKTSTVVEEPQAKLTTPPIEIITQIPVVNVTETKTFNDSKMTTALATTLQNDITTEDPIKTKMPIASLHSDTSMPHTITTITNNNIQSIHYRTKKPKALTQIKKPQITQIVNDTKYNKTEEIIPEVINKTKKKSVMPQKYNAKTMKSINKEIHKMPPTPISETSKTLSETVKYDIAPENKGGFGILDKNSLWELLKEGSDNDPSKIEEKLHAHNRLNMLGYNMSNVDENRSL</sequence>
<gene>
    <name evidence="9" type="ORF">CINC_LOCUS2167</name>
</gene>
<dbReference type="Pfam" id="PF07703">
    <property type="entry name" value="A2M_BRD"/>
    <property type="match status" value="1"/>
</dbReference>
<dbReference type="Pfam" id="PF01835">
    <property type="entry name" value="MG2"/>
    <property type="match status" value="1"/>
</dbReference>
<dbReference type="SUPFAM" id="SSF49410">
    <property type="entry name" value="Alpha-macroglobulin receptor domain"/>
    <property type="match status" value="1"/>
</dbReference>
<dbReference type="InterPro" id="IPR036595">
    <property type="entry name" value="A-macroglobulin_rcpt-bd_sf"/>
</dbReference>
<evidence type="ECO:0000259" key="7">
    <source>
        <dbReference type="SMART" id="SM01360"/>
    </source>
</evidence>
<feature type="chain" id="PRO_5040411756" description="C3 and PZP-like alpha-2-macroglobulin domain-containing protein 8" evidence="5">
    <location>
        <begin position="20"/>
        <end position="1978"/>
    </location>
</feature>
<feature type="region of interest" description="Disordered" evidence="4">
    <location>
        <begin position="1529"/>
        <end position="1605"/>
    </location>
</feature>
<dbReference type="Gene3D" id="1.50.10.20">
    <property type="match status" value="1"/>
</dbReference>
<feature type="signal peptide" evidence="5">
    <location>
        <begin position="1"/>
        <end position="19"/>
    </location>
</feature>
<dbReference type="Proteomes" id="UP001154114">
    <property type="component" value="Chromosome 12"/>
</dbReference>
<keyword evidence="1 5" id="KW-0732">Signal</keyword>
<proteinExistence type="predicted"/>
<dbReference type="PANTHER" id="PTHR11412:SF136">
    <property type="entry name" value="CD109 ANTIGEN"/>
    <property type="match status" value="1"/>
</dbReference>
<dbReference type="InterPro" id="IPR001599">
    <property type="entry name" value="Macroglobln_a2"/>
</dbReference>
<dbReference type="Gene3D" id="2.60.40.1930">
    <property type="match status" value="2"/>
</dbReference>
<evidence type="ECO:0000256" key="4">
    <source>
        <dbReference type="SAM" id="MobiDB-lite"/>
    </source>
</evidence>
<dbReference type="GO" id="GO:0004866">
    <property type="term" value="F:endopeptidase inhibitor activity"/>
    <property type="evidence" value="ECO:0007669"/>
    <property type="project" value="InterPro"/>
</dbReference>
<evidence type="ECO:0008006" key="11">
    <source>
        <dbReference type="Google" id="ProtNLM"/>
    </source>
</evidence>
<dbReference type="GO" id="GO:0005615">
    <property type="term" value="C:extracellular space"/>
    <property type="evidence" value="ECO:0007669"/>
    <property type="project" value="InterPro"/>
</dbReference>
<evidence type="ECO:0000259" key="6">
    <source>
        <dbReference type="SMART" id="SM01359"/>
    </source>
</evidence>
<dbReference type="OrthoDB" id="2142040at2759"/>
<feature type="compositionally biased region" description="Low complexity" evidence="4">
    <location>
        <begin position="1529"/>
        <end position="1602"/>
    </location>
</feature>
<dbReference type="InterPro" id="IPR009048">
    <property type="entry name" value="A-macroglobulin_rcpt-bd"/>
</dbReference>
<keyword evidence="10" id="KW-1185">Reference proteome</keyword>
<keyword evidence="2" id="KW-0882">Thioester bond</keyword>
<feature type="domain" description="Alpha-2-macroglobulin" evidence="7">
    <location>
        <begin position="549"/>
        <end position="639"/>
    </location>
</feature>
<dbReference type="Gene3D" id="2.60.40.690">
    <property type="entry name" value="Alpha-macroglobulin, receptor-binding domain"/>
    <property type="match status" value="1"/>
</dbReference>
<accession>A0A9P0BMY1</accession>
<dbReference type="PANTHER" id="PTHR11412">
    <property type="entry name" value="MACROGLOBULIN / COMPLEMENT"/>
    <property type="match status" value="1"/>
</dbReference>
<dbReference type="InterPro" id="IPR022041">
    <property type="entry name" value="Methyltransf_FA"/>
</dbReference>
<feature type="domain" description="Alpha-2-macroglobulin bait region" evidence="6">
    <location>
        <begin position="348"/>
        <end position="479"/>
    </location>
</feature>
<dbReference type="Pfam" id="PF12248">
    <property type="entry name" value="Methyltransf_FA"/>
    <property type="match status" value="1"/>
</dbReference>
<dbReference type="SMART" id="SM01361">
    <property type="entry name" value="A2M_recep"/>
    <property type="match status" value="1"/>
</dbReference>
<organism evidence="9 10">
    <name type="scientific">Chrysodeixis includens</name>
    <name type="common">Soybean looper</name>
    <name type="synonym">Pseudoplusia includens</name>
    <dbReference type="NCBI Taxonomy" id="689277"/>
    <lineage>
        <taxon>Eukaryota</taxon>
        <taxon>Metazoa</taxon>
        <taxon>Ecdysozoa</taxon>
        <taxon>Arthropoda</taxon>
        <taxon>Hexapoda</taxon>
        <taxon>Insecta</taxon>
        <taxon>Pterygota</taxon>
        <taxon>Neoptera</taxon>
        <taxon>Endopterygota</taxon>
        <taxon>Lepidoptera</taxon>
        <taxon>Glossata</taxon>
        <taxon>Ditrysia</taxon>
        <taxon>Noctuoidea</taxon>
        <taxon>Noctuidae</taxon>
        <taxon>Plusiinae</taxon>
        <taxon>Chrysodeixis</taxon>
    </lineage>
</organism>
<dbReference type="InterPro" id="IPR050473">
    <property type="entry name" value="A2M/Complement_sys"/>
</dbReference>